<keyword evidence="1" id="KW-1003">Cell membrane</keyword>
<evidence type="ECO:0000256" key="2">
    <source>
        <dbReference type="ARBA" id="ARBA00022692"/>
    </source>
</evidence>
<dbReference type="Pfam" id="PF06305">
    <property type="entry name" value="LapA_dom"/>
    <property type="match status" value="1"/>
</dbReference>
<feature type="domain" description="Lipopolysaccharide assembly protein A" evidence="7">
    <location>
        <begin position="22"/>
        <end position="73"/>
    </location>
</feature>
<accession>A0ABN6PQX5</accession>
<organism evidence="8 9">
    <name type="scientific">Sphaerotilus microaerophilus</name>
    <dbReference type="NCBI Taxonomy" id="2914710"/>
    <lineage>
        <taxon>Bacteria</taxon>
        <taxon>Pseudomonadati</taxon>
        <taxon>Pseudomonadota</taxon>
        <taxon>Betaproteobacteria</taxon>
        <taxon>Burkholderiales</taxon>
        <taxon>Sphaerotilaceae</taxon>
        <taxon>Sphaerotilus</taxon>
    </lineage>
</organism>
<evidence type="ECO:0000259" key="7">
    <source>
        <dbReference type="Pfam" id="PF06305"/>
    </source>
</evidence>
<keyword evidence="3 6" id="KW-1133">Transmembrane helix</keyword>
<feature type="region of interest" description="Disordered" evidence="5">
    <location>
        <begin position="74"/>
        <end position="106"/>
    </location>
</feature>
<dbReference type="Proteomes" id="UP001057498">
    <property type="component" value="Chromosome"/>
</dbReference>
<keyword evidence="2 6" id="KW-0812">Transmembrane</keyword>
<evidence type="ECO:0000256" key="3">
    <source>
        <dbReference type="ARBA" id="ARBA00022989"/>
    </source>
</evidence>
<evidence type="ECO:0000313" key="8">
    <source>
        <dbReference type="EMBL" id="BDI07595.1"/>
    </source>
</evidence>
<dbReference type="RefSeq" id="WP_251970774.1">
    <property type="nucleotide sequence ID" value="NZ_AP025730.1"/>
</dbReference>
<feature type="compositionally biased region" description="Pro residues" evidence="5">
    <location>
        <begin position="79"/>
        <end position="89"/>
    </location>
</feature>
<name>A0ABN6PQX5_9BURK</name>
<evidence type="ECO:0000313" key="9">
    <source>
        <dbReference type="Proteomes" id="UP001057498"/>
    </source>
</evidence>
<sequence>MRVITWLFRAAVFFVLFAFALNNQHEVRLHWFFGFGTQAPMVFVVLGAFAVGCVVGVLAMLPQWWRQRRRARERVPEAPAVPEPAPATRPAPLADIDLSAARRDGI</sequence>
<evidence type="ECO:0000256" key="1">
    <source>
        <dbReference type="ARBA" id="ARBA00022475"/>
    </source>
</evidence>
<protein>
    <recommendedName>
        <fullName evidence="7">Lipopolysaccharide assembly protein A domain-containing protein</fullName>
    </recommendedName>
</protein>
<keyword evidence="9" id="KW-1185">Reference proteome</keyword>
<keyword evidence="4 6" id="KW-0472">Membrane</keyword>
<dbReference type="EMBL" id="AP025730">
    <property type="protein sequence ID" value="BDI07595.1"/>
    <property type="molecule type" value="Genomic_DNA"/>
</dbReference>
<feature type="transmembrane region" description="Helical" evidence="6">
    <location>
        <begin position="39"/>
        <end position="61"/>
    </location>
</feature>
<evidence type="ECO:0000256" key="4">
    <source>
        <dbReference type="ARBA" id="ARBA00023136"/>
    </source>
</evidence>
<dbReference type="InterPro" id="IPR010445">
    <property type="entry name" value="LapA_dom"/>
</dbReference>
<evidence type="ECO:0000256" key="5">
    <source>
        <dbReference type="SAM" id="MobiDB-lite"/>
    </source>
</evidence>
<reference evidence="8" key="1">
    <citation type="submission" date="2022-04" db="EMBL/GenBank/DDBJ databases">
        <title>Whole genome sequence of Sphaerotilus sp. FB-5.</title>
        <authorList>
            <person name="Takeda M."/>
            <person name="Narihara S."/>
            <person name="Akimoto M."/>
            <person name="Akimoto R."/>
            <person name="Nishiyashiki S."/>
            <person name="Murakami T."/>
        </authorList>
    </citation>
    <scope>NUCLEOTIDE SEQUENCE</scope>
    <source>
        <strain evidence="8">FB-5</strain>
    </source>
</reference>
<proteinExistence type="predicted"/>
<evidence type="ECO:0000256" key="6">
    <source>
        <dbReference type="SAM" id="Phobius"/>
    </source>
</evidence>
<gene>
    <name evidence="8" type="ORF">CATMQ487_45650</name>
</gene>